<reference evidence="5 6" key="1">
    <citation type="submission" date="2023-08" db="EMBL/GenBank/DDBJ databases">
        <title>Microbacterium sp. nov., isolated from a waste landfill.</title>
        <authorList>
            <person name="Wen W."/>
        </authorList>
    </citation>
    <scope>NUCLEOTIDE SEQUENCE [LARGE SCALE GENOMIC DNA]</scope>
    <source>
        <strain evidence="5 6">ASV81</strain>
    </source>
</reference>
<dbReference type="CDD" id="cd00060">
    <property type="entry name" value="FHA"/>
    <property type="match status" value="1"/>
</dbReference>
<dbReference type="InterPro" id="IPR043739">
    <property type="entry name" value="DUF5684"/>
</dbReference>
<organism evidence="5 6">
    <name type="scientific">Microbacterium capsulatum</name>
    <dbReference type="NCBI Taxonomy" id="3041921"/>
    <lineage>
        <taxon>Bacteria</taxon>
        <taxon>Bacillati</taxon>
        <taxon>Actinomycetota</taxon>
        <taxon>Actinomycetes</taxon>
        <taxon>Micrococcales</taxon>
        <taxon>Microbacteriaceae</taxon>
        <taxon>Microbacterium</taxon>
    </lineage>
</organism>
<dbReference type="RefSeq" id="WP_308490228.1">
    <property type="nucleotide sequence ID" value="NZ_JAVFCB010000009.1"/>
</dbReference>
<dbReference type="Pfam" id="PF18936">
    <property type="entry name" value="DUF5684"/>
    <property type="match status" value="1"/>
</dbReference>
<keyword evidence="3" id="KW-1133">Transmembrane helix</keyword>
<dbReference type="SMART" id="SM00240">
    <property type="entry name" value="FHA"/>
    <property type="match status" value="1"/>
</dbReference>
<evidence type="ECO:0000256" key="1">
    <source>
        <dbReference type="ARBA" id="ARBA00022553"/>
    </source>
</evidence>
<feature type="region of interest" description="Disordered" evidence="2">
    <location>
        <begin position="176"/>
        <end position="216"/>
    </location>
</feature>
<gene>
    <name evidence="5" type="ORF">RBR11_15255</name>
</gene>
<dbReference type="Proteomes" id="UP001230289">
    <property type="component" value="Unassembled WGS sequence"/>
</dbReference>
<evidence type="ECO:0000259" key="4">
    <source>
        <dbReference type="PROSITE" id="PS50006"/>
    </source>
</evidence>
<evidence type="ECO:0000313" key="5">
    <source>
        <dbReference type="EMBL" id="MDQ4215274.1"/>
    </source>
</evidence>
<feature type="compositionally biased region" description="Pro residues" evidence="2">
    <location>
        <begin position="193"/>
        <end position="203"/>
    </location>
</feature>
<protein>
    <submittedName>
        <fullName evidence="5">DUF5684 domain-containing protein</fullName>
    </submittedName>
</protein>
<dbReference type="Gene3D" id="2.60.200.20">
    <property type="match status" value="1"/>
</dbReference>
<feature type="domain" description="FHA" evidence="4">
    <location>
        <begin position="246"/>
        <end position="297"/>
    </location>
</feature>
<dbReference type="InterPro" id="IPR000253">
    <property type="entry name" value="FHA_dom"/>
</dbReference>
<feature type="transmembrane region" description="Helical" evidence="3">
    <location>
        <begin position="12"/>
        <end position="31"/>
    </location>
</feature>
<feature type="transmembrane region" description="Helical" evidence="3">
    <location>
        <begin position="67"/>
        <end position="89"/>
    </location>
</feature>
<keyword evidence="3" id="KW-0472">Membrane</keyword>
<proteinExistence type="predicted"/>
<accession>A0ABU0XJF6</accession>
<keyword evidence="1" id="KW-0597">Phosphoprotein</keyword>
<dbReference type="InterPro" id="IPR008984">
    <property type="entry name" value="SMAD_FHA_dom_sf"/>
</dbReference>
<dbReference type="PROSITE" id="PS50006">
    <property type="entry name" value="FHA_DOMAIN"/>
    <property type="match status" value="1"/>
</dbReference>
<dbReference type="EMBL" id="JAVFCB010000009">
    <property type="protein sequence ID" value="MDQ4215274.1"/>
    <property type="molecule type" value="Genomic_DNA"/>
</dbReference>
<keyword evidence="3" id="KW-0812">Transmembrane</keyword>
<keyword evidence="6" id="KW-1185">Reference proteome</keyword>
<feature type="compositionally biased region" description="Low complexity" evidence="2">
    <location>
        <begin position="204"/>
        <end position="216"/>
    </location>
</feature>
<evidence type="ECO:0000256" key="3">
    <source>
        <dbReference type="SAM" id="Phobius"/>
    </source>
</evidence>
<evidence type="ECO:0000313" key="6">
    <source>
        <dbReference type="Proteomes" id="UP001230289"/>
    </source>
</evidence>
<sequence length="334" mass="33696">MALPVGSALLPALAVGGAAGLALGVGLWIWYAAALAKLFPRIGGEGWKGWVPVLNEAEVLSRGGVPAWGAVFFFIPVVQLYGLYLKIVAAHRINGRFRHGGGFTLLAIVLPPLWATLLAAGQDPVAEAGTAVPGGPQTGGIRTRVVSPRAALARDASGYAIPAAVPAESALIDAVPGGSAPVTDGSARASDPRPAPAPAPAQPAPASAQPVPASAQPVPVAEAPRGERWVLVLDDGTRLPLTGSGIVLGRAPAGAAGDQTVRIPDATRTLSKTHARLDRDGSGWRLTDLNSTNGVRVFARDGGTTVPAPGVPAPVQGRILLGDVGMLIVLDGAG</sequence>
<comment type="caution">
    <text evidence="5">The sequence shown here is derived from an EMBL/GenBank/DDBJ whole genome shotgun (WGS) entry which is preliminary data.</text>
</comment>
<name>A0ABU0XJF6_9MICO</name>
<feature type="transmembrane region" description="Helical" evidence="3">
    <location>
        <begin position="101"/>
        <end position="120"/>
    </location>
</feature>
<dbReference type="SUPFAM" id="SSF49879">
    <property type="entry name" value="SMAD/FHA domain"/>
    <property type="match status" value="1"/>
</dbReference>
<dbReference type="Pfam" id="PF00498">
    <property type="entry name" value="FHA"/>
    <property type="match status" value="1"/>
</dbReference>
<evidence type="ECO:0000256" key="2">
    <source>
        <dbReference type="SAM" id="MobiDB-lite"/>
    </source>
</evidence>